<evidence type="ECO:0000256" key="1">
    <source>
        <dbReference type="SAM" id="Phobius"/>
    </source>
</evidence>
<dbReference type="STRING" id="1033731.SAMN05444145_1106"/>
<name>A0A1H4FDD1_9BACT</name>
<organism evidence="2 3">
    <name type="scientific">Alistipes timonensis JC136</name>
    <dbReference type="NCBI Taxonomy" id="1033731"/>
    <lineage>
        <taxon>Bacteria</taxon>
        <taxon>Pseudomonadati</taxon>
        <taxon>Bacteroidota</taxon>
        <taxon>Bacteroidia</taxon>
        <taxon>Bacteroidales</taxon>
        <taxon>Rikenellaceae</taxon>
        <taxon>Alistipes</taxon>
    </lineage>
</organism>
<keyword evidence="1" id="KW-0472">Membrane</keyword>
<keyword evidence="3" id="KW-1185">Reference proteome</keyword>
<dbReference type="EMBL" id="FNRI01000010">
    <property type="protein sequence ID" value="SEA95255.1"/>
    <property type="molecule type" value="Genomic_DNA"/>
</dbReference>
<protein>
    <submittedName>
        <fullName evidence="2">Uncharacterized protein</fullName>
    </submittedName>
</protein>
<feature type="transmembrane region" description="Helical" evidence="1">
    <location>
        <begin position="6"/>
        <end position="28"/>
    </location>
</feature>
<keyword evidence="1" id="KW-1133">Transmembrane helix</keyword>
<sequence length="116" mass="13289">MNLMYIIQETALMMGFTFIVGIAFAYVLKGMTFFFSRFSGEGLSVWMGRGRVWARAYRMNLTHTYRNIWSLACTDDGSPEGAAQDGLAEYHFGNLRDGEKLDTEMSRLYELHHGKI</sequence>
<proteinExistence type="predicted"/>
<dbReference type="Proteomes" id="UP000183253">
    <property type="component" value="Unassembled WGS sequence"/>
</dbReference>
<dbReference type="AlphaFoldDB" id="A0A1H4FDD1"/>
<gene>
    <name evidence="2" type="ORF">SAMN05444145_1106</name>
</gene>
<keyword evidence="1" id="KW-0812">Transmembrane</keyword>
<evidence type="ECO:0000313" key="2">
    <source>
        <dbReference type="EMBL" id="SEA95255.1"/>
    </source>
</evidence>
<dbReference type="OrthoDB" id="1003095at2"/>
<evidence type="ECO:0000313" key="3">
    <source>
        <dbReference type="Proteomes" id="UP000183253"/>
    </source>
</evidence>
<accession>A0A1H4FDD1</accession>
<reference evidence="2 3" key="1">
    <citation type="submission" date="2016-10" db="EMBL/GenBank/DDBJ databases">
        <authorList>
            <person name="de Groot N.N."/>
        </authorList>
    </citation>
    <scope>NUCLEOTIDE SEQUENCE [LARGE SCALE GENOMIC DNA]</scope>
    <source>
        <strain evidence="2 3">DSM 25383</strain>
    </source>
</reference>
<dbReference type="RefSeq" id="WP_010265957.1">
    <property type="nucleotide sequence ID" value="NZ_CAEG01000017.1"/>
</dbReference>